<feature type="region of interest" description="Disordered" evidence="1">
    <location>
        <begin position="93"/>
        <end position="119"/>
    </location>
</feature>
<dbReference type="Proteomes" id="UP000799750">
    <property type="component" value="Unassembled WGS sequence"/>
</dbReference>
<accession>A0A6A6QIB3</accession>
<reference evidence="3" key="1">
    <citation type="journal article" date="2020" name="Stud. Mycol.">
        <title>101 Dothideomycetes genomes: a test case for predicting lifestyles and emergence of pathogens.</title>
        <authorList>
            <person name="Haridas S."/>
            <person name="Albert R."/>
            <person name="Binder M."/>
            <person name="Bloem J."/>
            <person name="Labutti K."/>
            <person name="Salamov A."/>
            <person name="Andreopoulos B."/>
            <person name="Baker S."/>
            <person name="Barry K."/>
            <person name="Bills G."/>
            <person name="Bluhm B."/>
            <person name="Cannon C."/>
            <person name="Castanera R."/>
            <person name="Culley D."/>
            <person name="Daum C."/>
            <person name="Ezra D."/>
            <person name="Gonzalez J."/>
            <person name="Henrissat B."/>
            <person name="Kuo A."/>
            <person name="Liang C."/>
            <person name="Lipzen A."/>
            <person name="Lutzoni F."/>
            <person name="Magnuson J."/>
            <person name="Mondo S."/>
            <person name="Nolan M."/>
            <person name="Ohm R."/>
            <person name="Pangilinan J."/>
            <person name="Park H.-J."/>
            <person name="Ramirez L."/>
            <person name="Alfaro M."/>
            <person name="Sun H."/>
            <person name="Tritt A."/>
            <person name="Yoshinaga Y."/>
            <person name="Zwiers L.-H."/>
            <person name="Turgeon B."/>
            <person name="Goodwin S."/>
            <person name="Spatafora J."/>
            <person name="Crous P."/>
            <person name="Grigoriev I."/>
        </authorList>
    </citation>
    <scope>NUCLEOTIDE SEQUENCE</scope>
    <source>
        <strain evidence="3">CBS 269.34</strain>
    </source>
</reference>
<gene>
    <name evidence="3" type="ORF">BU16DRAFT_127441</name>
</gene>
<evidence type="ECO:0000256" key="1">
    <source>
        <dbReference type="SAM" id="MobiDB-lite"/>
    </source>
</evidence>
<keyword evidence="2" id="KW-0812">Transmembrane</keyword>
<dbReference type="EMBL" id="MU004195">
    <property type="protein sequence ID" value="KAF2491746.1"/>
    <property type="molecule type" value="Genomic_DNA"/>
</dbReference>
<name>A0A6A6QIB3_9PEZI</name>
<dbReference type="AlphaFoldDB" id="A0A6A6QIB3"/>
<evidence type="ECO:0000313" key="4">
    <source>
        <dbReference type="Proteomes" id="UP000799750"/>
    </source>
</evidence>
<keyword evidence="2" id="KW-0472">Membrane</keyword>
<proteinExistence type="predicted"/>
<evidence type="ECO:0000256" key="2">
    <source>
        <dbReference type="SAM" id="Phobius"/>
    </source>
</evidence>
<keyword evidence="2" id="KW-1133">Transmembrane helix</keyword>
<protein>
    <submittedName>
        <fullName evidence="3">Uncharacterized protein</fullName>
    </submittedName>
</protein>
<evidence type="ECO:0000313" key="3">
    <source>
        <dbReference type="EMBL" id="KAF2491746.1"/>
    </source>
</evidence>
<dbReference type="PROSITE" id="PS51257">
    <property type="entry name" value="PROKAR_LIPOPROTEIN"/>
    <property type="match status" value="1"/>
</dbReference>
<feature type="transmembrane region" description="Helical" evidence="2">
    <location>
        <begin position="12"/>
        <end position="31"/>
    </location>
</feature>
<organism evidence="3 4">
    <name type="scientific">Lophium mytilinum</name>
    <dbReference type="NCBI Taxonomy" id="390894"/>
    <lineage>
        <taxon>Eukaryota</taxon>
        <taxon>Fungi</taxon>
        <taxon>Dikarya</taxon>
        <taxon>Ascomycota</taxon>
        <taxon>Pezizomycotina</taxon>
        <taxon>Dothideomycetes</taxon>
        <taxon>Pleosporomycetidae</taxon>
        <taxon>Mytilinidiales</taxon>
        <taxon>Mytilinidiaceae</taxon>
        <taxon>Lophium</taxon>
    </lineage>
</organism>
<keyword evidence="4" id="KW-1185">Reference proteome</keyword>
<sequence length="147" mass="16873">MSFSKETTEAHLLVPLLLFQSCFALLLRLVSMRTCYRNRRKLEQTRFMVLQSGVYNIPGAEHHSHERVVYAYSLVQSTPFTCCRAIPAKPALTTQKQHKNTKKKKDQKSKNTTSPDGRCRKPVLQVFSVAGSHAHARRLAYCKYRTC</sequence>
<feature type="compositionally biased region" description="Basic residues" evidence="1">
    <location>
        <begin position="96"/>
        <end position="107"/>
    </location>
</feature>